<proteinExistence type="predicted"/>
<accession>A0A7K0DBL0</accession>
<name>A0A7K0DBL0_9NOCA</name>
<evidence type="ECO:0000313" key="2">
    <source>
        <dbReference type="Proteomes" id="UP000438448"/>
    </source>
</evidence>
<dbReference type="EMBL" id="WEGK01000017">
    <property type="protein sequence ID" value="MQY23175.1"/>
    <property type="molecule type" value="Genomic_DNA"/>
</dbReference>
<dbReference type="Proteomes" id="UP000438448">
    <property type="component" value="Unassembled WGS sequence"/>
</dbReference>
<sequence length="149" mass="15967">MVPARITRASSRSAWVRCWEVTPGPNSTQAWKATVRRASIGSAGSFPYQSRRRVISMMYSARRTVGCFQESSSGRISTAYGIRANGSFLSRANGIPPRSGALSGSSSGWINSPSRTTKCSVSGGRIHLYPRRSACASASSQLTLSTVSR</sequence>
<evidence type="ECO:0000313" key="1">
    <source>
        <dbReference type="EMBL" id="MQY23175.1"/>
    </source>
</evidence>
<comment type="caution">
    <text evidence="1">The sequence shown here is derived from an EMBL/GenBank/DDBJ whole genome shotgun (WGS) entry which is preliminary data.</text>
</comment>
<protein>
    <submittedName>
        <fullName evidence="1">Uncharacterized protein</fullName>
    </submittedName>
</protein>
<reference evidence="1 2" key="1">
    <citation type="submission" date="2019-10" db="EMBL/GenBank/DDBJ databases">
        <title>Nocardia macrotermitis sp. nov. and Nocardia aurantia sp. nov., isolated from the gut of fungus growing-termite Macrotermes natalensis.</title>
        <authorList>
            <person name="Benndorf R."/>
            <person name="Schwitalla J."/>
            <person name="Martin K."/>
            <person name="De Beer W."/>
            <person name="Kaster A.-K."/>
            <person name="Vollmers J."/>
            <person name="Poulsen M."/>
            <person name="Beemelmanns C."/>
        </authorList>
    </citation>
    <scope>NUCLEOTIDE SEQUENCE [LARGE SCALE GENOMIC DNA]</scope>
    <source>
        <strain evidence="1 2">RB20</strain>
    </source>
</reference>
<keyword evidence="2" id="KW-1185">Reference proteome</keyword>
<gene>
    <name evidence="1" type="ORF">NRB20_63020</name>
</gene>
<organism evidence="1 2">
    <name type="scientific">Nocardia macrotermitis</name>
    <dbReference type="NCBI Taxonomy" id="2585198"/>
    <lineage>
        <taxon>Bacteria</taxon>
        <taxon>Bacillati</taxon>
        <taxon>Actinomycetota</taxon>
        <taxon>Actinomycetes</taxon>
        <taxon>Mycobacteriales</taxon>
        <taxon>Nocardiaceae</taxon>
        <taxon>Nocardia</taxon>
    </lineage>
</organism>
<dbReference type="AlphaFoldDB" id="A0A7K0DBL0"/>